<evidence type="ECO:0000313" key="15">
    <source>
        <dbReference type="EMBL" id="KAK7860905.1"/>
    </source>
</evidence>
<evidence type="ECO:0000256" key="12">
    <source>
        <dbReference type="ARBA" id="ARBA00023180"/>
    </source>
</evidence>
<keyword evidence="5" id="KW-0812">Transmembrane</keyword>
<dbReference type="PROSITE" id="PS50011">
    <property type="entry name" value="PROTEIN_KINASE_DOM"/>
    <property type="match status" value="1"/>
</dbReference>
<dbReference type="GO" id="GO:0005886">
    <property type="term" value="C:plasma membrane"/>
    <property type="evidence" value="ECO:0007669"/>
    <property type="project" value="UniProtKB-SubCell"/>
</dbReference>
<dbReference type="FunFam" id="1.10.510.10:FF:000240">
    <property type="entry name" value="Lectin-domain containing receptor kinase A4.3"/>
    <property type="match status" value="1"/>
</dbReference>
<keyword evidence="16" id="KW-1185">Reference proteome</keyword>
<dbReference type="EMBL" id="PKMF04000004">
    <property type="protein sequence ID" value="KAK7860905.1"/>
    <property type="molecule type" value="Genomic_DNA"/>
</dbReference>
<keyword evidence="12" id="KW-0325">Glycoprotein</keyword>
<evidence type="ECO:0000256" key="5">
    <source>
        <dbReference type="ARBA" id="ARBA00022692"/>
    </source>
</evidence>
<evidence type="ECO:0000256" key="11">
    <source>
        <dbReference type="ARBA" id="ARBA00023170"/>
    </source>
</evidence>
<dbReference type="InterPro" id="IPR000719">
    <property type="entry name" value="Prot_kinase_dom"/>
</dbReference>
<comment type="caution">
    <text evidence="15">The sequence shown here is derived from an EMBL/GenBank/DDBJ whole genome shotgun (WGS) entry which is preliminary data.</text>
</comment>
<comment type="subcellular location">
    <subcellularLocation>
        <location evidence="1">Cell membrane</location>
        <topology evidence="1">Single-pass type I membrane protein</topology>
    </subcellularLocation>
</comment>
<keyword evidence="7" id="KW-0547">Nucleotide-binding</keyword>
<dbReference type="Pfam" id="PF00069">
    <property type="entry name" value="Pkinase"/>
    <property type="match status" value="1"/>
</dbReference>
<dbReference type="GO" id="GO:0002229">
    <property type="term" value="P:defense response to oomycetes"/>
    <property type="evidence" value="ECO:0007669"/>
    <property type="project" value="UniProtKB-ARBA"/>
</dbReference>
<sequence>MLDSNFNAKLGDFGLARLVDHAKESRITNLAGTKGYIDPRCVITCRASKESDIYSFGIVALDVACGRKPINHDAPEDQVVIGEALNAVDQRLGGCFDEQQMKCLLIVGLWCTCSEHDCRPLIREVIQVLNFEAPLPILQLDTLVSSDHTPTRNEATSLLSNSNGSIVSME</sequence>
<dbReference type="GO" id="GO:0004672">
    <property type="term" value="F:protein kinase activity"/>
    <property type="evidence" value="ECO:0007669"/>
    <property type="project" value="InterPro"/>
</dbReference>
<keyword evidence="4" id="KW-1003">Cell membrane</keyword>
<evidence type="ECO:0000256" key="2">
    <source>
        <dbReference type="ARBA" id="ARBA00008536"/>
    </source>
</evidence>
<keyword evidence="15" id="KW-0418">Kinase</keyword>
<evidence type="ECO:0000256" key="9">
    <source>
        <dbReference type="ARBA" id="ARBA00022989"/>
    </source>
</evidence>
<evidence type="ECO:0000256" key="6">
    <source>
        <dbReference type="ARBA" id="ARBA00022729"/>
    </source>
</evidence>
<comment type="similarity">
    <text evidence="2">In the N-terminal section; belongs to the leguminous lectin family.</text>
</comment>
<evidence type="ECO:0000256" key="13">
    <source>
        <dbReference type="SAM" id="MobiDB-lite"/>
    </source>
</evidence>
<evidence type="ECO:0000256" key="3">
    <source>
        <dbReference type="ARBA" id="ARBA00010217"/>
    </source>
</evidence>
<evidence type="ECO:0000256" key="7">
    <source>
        <dbReference type="ARBA" id="ARBA00022741"/>
    </source>
</evidence>
<evidence type="ECO:0000256" key="10">
    <source>
        <dbReference type="ARBA" id="ARBA00023136"/>
    </source>
</evidence>
<dbReference type="Proteomes" id="UP000237347">
    <property type="component" value="Unassembled WGS sequence"/>
</dbReference>
<evidence type="ECO:0000256" key="8">
    <source>
        <dbReference type="ARBA" id="ARBA00022840"/>
    </source>
</evidence>
<dbReference type="AlphaFoldDB" id="A0AAW0MB25"/>
<dbReference type="GO" id="GO:0005524">
    <property type="term" value="F:ATP binding"/>
    <property type="evidence" value="ECO:0007669"/>
    <property type="project" value="UniProtKB-KW"/>
</dbReference>
<keyword evidence="6" id="KW-0732">Signal</keyword>
<protein>
    <submittedName>
        <fullName evidence="15">L-type lectin-domain containing receptor kinase ix.1</fullName>
    </submittedName>
</protein>
<dbReference type="Gene3D" id="1.10.510.10">
    <property type="entry name" value="Transferase(Phosphotransferase) domain 1"/>
    <property type="match status" value="1"/>
</dbReference>
<dbReference type="PANTHER" id="PTHR27007">
    <property type="match status" value="1"/>
</dbReference>
<reference evidence="15 16" key="1">
    <citation type="journal article" date="2018" name="Sci. Data">
        <title>The draft genome sequence of cork oak.</title>
        <authorList>
            <person name="Ramos A.M."/>
            <person name="Usie A."/>
            <person name="Barbosa P."/>
            <person name="Barros P.M."/>
            <person name="Capote T."/>
            <person name="Chaves I."/>
            <person name="Simoes F."/>
            <person name="Abreu I."/>
            <person name="Carrasquinho I."/>
            <person name="Faro C."/>
            <person name="Guimaraes J.B."/>
            <person name="Mendonca D."/>
            <person name="Nobrega F."/>
            <person name="Rodrigues L."/>
            <person name="Saibo N.J.M."/>
            <person name="Varela M.C."/>
            <person name="Egas C."/>
            <person name="Matos J."/>
            <person name="Miguel C.M."/>
            <person name="Oliveira M.M."/>
            <person name="Ricardo C.P."/>
            <person name="Goncalves S."/>
        </authorList>
    </citation>
    <scope>NUCLEOTIDE SEQUENCE [LARGE SCALE GENOMIC DNA]</scope>
    <source>
        <strain evidence="16">cv. HL8</strain>
    </source>
</reference>
<keyword evidence="11 15" id="KW-0675">Receptor</keyword>
<evidence type="ECO:0000259" key="14">
    <source>
        <dbReference type="PROSITE" id="PS50011"/>
    </source>
</evidence>
<evidence type="ECO:0000256" key="1">
    <source>
        <dbReference type="ARBA" id="ARBA00004251"/>
    </source>
</evidence>
<dbReference type="SUPFAM" id="SSF56112">
    <property type="entry name" value="Protein kinase-like (PK-like)"/>
    <property type="match status" value="1"/>
</dbReference>
<keyword evidence="10" id="KW-0472">Membrane</keyword>
<keyword evidence="8" id="KW-0067">ATP-binding</keyword>
<accession>A0AAW0MB25</accession>
<name>A0AAW0MB25_QUESU</name>
<evidence type="ECO:0000313" key="16">
    <source>
        <dbReference type="Proteomes" id="UP000237347"/>
    </source>
</evidence>
<proteinExistence type="inferred from homology"/>
<gene>
    <name evidence="15" type="primary">LECRK91_26</name>
    <name evidence="15" type="ORF">CFP56_029118</name>
</gene>
<organism evidence="15 16">
    <name type="scientific">Quercus suber</name>
    <name type="common">Cork oak</name>
    <dbReference type="NCBI Taxonomy" id="58331"/>
    <lineage>
        <taxon>Eukaryota</taxon>
        <taxon>Viridiplantae</taxon>
        <taxon>Streptophyta</taxon>
        <taxon>Embryophyta</taxon>
        <taxon>Tracheophyta</taxon>
        <taxon>Spermatophyta</taxon>
        <taxon>Magnoliopsida</taxon>
        <taxon>eudicotyledons</taxon>
        <taxon>Gunneridae</taxon>
        <taxon>Pentapetalae</taxon>
        <taxon>rosids</taxon>
        <taxon>fabids</taxon>
        <taxon>Fagales</taxon>
        <taxon>Fagaceae</taxon>
        <taxon>Quercus</taxon>
    </lineage>
</organism>
<dbReference type="InterPro" id="IPR050528">
    <property type="entry name" value="L-type_Lectin-RKs"/>
</dbReference>
<dbReference type="InterPro" id="IPR011009">
    <property type="entry name" value="Kinase-like_dom_sf"/>
</dbReference>
<keyword evidence="15" id="KW-0808">Transferase</keyword>
<evidence type="ECO:0000256" key="4">
    <source>
        <dbReference type="ARBA" id="ARBA00022475"/>
    </source>
</evidence>
<comment type="similarity">
    <text evidence="3">In the C-terminal section; belongs to the protein kinase superfamily. Ser/Thr protein kinase family.</text>
</comment>
<keyword evidence="9" id="KW-1133">Transmembrane helix</keyword>
<feature type="domain" description="Protein kinase" evidence="14">
    <location>
        <begin position="1"/>
        <end position="170"/>
    </location>
</feature>
<feature type="region of interest" description="Disordered" evidence="13">
    <location>
        <begin position="149"/>
        <end position="170"/>
    </location>
</feature>